<proteinExistence type="predicted"/>
<reference evidence="1" key="1">
    <citation type="journal article" date="2018" name="PLoS Negl. Trop. Dis.">
        <title>Sialome diversity of ticks revealed by RNAseq of single tick salivary glands.</title>
        <authorList>
            <person name="Perner J."/>
            <person name="Kropackova S."/>
            <person name="Kopacek P."/>
            <person name="Ribeiro J.M."/>
        </authorList>
    </citation>
    <scope>NUCLEOTIDE SEQUENCE</scope>
    <source>
        <strain evidence="1">Siblings of single egg batch collected in Ceske Budejovice</strain>
        <tissue evidence="1">Salivary glands</tissue>
    </source>
</reference>
<organism evidence="1">
    <name type="scientific">Ixodes ricinus</name>
    <name type="common">Common tick</name>
    <name type="synonym">Acarus ricinus</name>
    <dbReference type="NCBI Taxonomy" id="34613"/>
    <lineage>
        <taxon>Eukaryota</taxon>
        <taxon>Metazoa</taxon>
        <taxon>Ecdysozoa</taxon>
        <taxon>Arthropoda</taxon>
        <taxon>Chelicerata</taxon>
        <taxon>Arachnida</taxon>
        <taxon>Acari</taxon>
        <taxon>Parasitiformes</taxon>
        <taxon>Ixodida</taxon>
        <taxon>Ixodoidea</taxon>
        <taxon>Ixodidae</taxon>
        <taxon>Ixodinae</taxon>
        <taxon>Ixodes</taxon>
    </lineage>
</organism>
<dbReference type="EMBL" id="GEGO01004713">
    <property type="protein sequence ID" value="JAR90691.1"/>
    <property type="molecule type" value="Transcribed_RNA"/>
</dbReference>
<evidence type="ECO:0000313" key="1">
    <source>
        <dbReference type="EMBL" id="JAR90691.1"/>
    </source>
</evidence>
<protein>
    <submittedName>
        <fullName evidence="1">Putative transposase domain-containing protein</fullName>
    </submittedName>
</protein>
<accession>A0A147BIW1</accession>
<feature type="non-terminal residue" evidence="1">
    <location>
        <position position="1"/>
    </location>
</feature>
<dbReference type="AlphaFoldDB" id="A0A147BIW1"/>
<dbReference type="Gene3D" id="3.30.70.1820">
    <property type="entry name" value="L1 transposable element, RRM domain"/>
    <property type="match status" value="1"/>
</dbReference>
<name>A0A147BIW1_IXORI</name>
<sequence>LECTLGDMQSSIISQQEKLTALEDRSRKNNLVVFGIQEPENETPESLQTEIVQNIFRDRLGVSVHSVKRIHRLGIRRSGKTRPIILKLSDHIEKISVLKNCRKLKGSRIFINNEYSQTTQEKRRLLWASAKEERDEGIKMHLVHDKIKIKDELYFWNDVTERRERVQQKQYDRA</sequence>